<accession>A0A821A982</accession>
<dbReference type="EMBL" id="CAJOBR010005930">
    <property type="protein sequence ID" value="CAF4832099.1"/>
    <property type="molecule type" value="Genomic_DNA"/>
</dbReference>
<evidence type="ECO:0000313" key="4">
    <source>
        <dbReference type="Proteomes" id="UP000663862"/>
    </source>
</evidence>
<name>A0A821A982_9BILA</name>
<dbReference type="Gene3D" id="3.30.420.10">
    <property type="entry name" value="Ribonuclease H-like superfamily/Ribonuclease H"/>
    <property type="match status" value="1"/>
</dbReference>
<dbReference type="AlphaFoldDB" id="A0A821A982"/>
<evidence type="ECO:0000313" key="3">
    <source>
        <dbReference type="EMBL" id="CAF4832099.1"/>
    </source>
</evidence>
<dbReference type="GO" id="GO:0003676">
    <property type="term" value="F:nucleic acid binding"/>
    <property type="evidence" value="ECO:0007669"/>
    <property type="project" value="InterPro"/>
</dbReference>
<evidence type="ECO:0000313" key="2">
    <source>
        <dbReference type="EMBL" id="CAF4575187.1"/>
    </source>
</evidence>
<evidence type="ECO:0000259" key="1">
    <source>
        <dbReference type="Pfam" id="PF13358"/>
    </source>
</evidence>
<reference evidence="2" key="1">
    <citation type="submission" date="2021-02" db="EMBL/GenBank/DDBJ databases">
        <authorList>
            <person name="Nowell W R."/>
        </authorList>
    </citation>
    <scope>NUCLEOTIDE SEQUENCE</scope>
</reference>
<feature type="domain" description="Tc1-like transposase DDE" evidence="1">
    <location>
        <begin position="65"/>
        <end position="147"/>
    </location>
</feature>
<dbReference type="Proteomes" id="UP000663848">
    <property type="component" value="Unassembled WGS sequence"/>
</dbReference>
<dbReference type="EMBL" id="CAJOBQ010002716">
    <property type="protein sequence ID" value="CAF4575187.1"/>
    <property type="molecule type" value="Genomic_DNA"/>
</dbReference>
<dbReference type="InterPro" id="IPR038717">
    <property type="entry name" value="Tc1-like_DDE_dom"/>
</dbReference>
<dbReference type="Proteomes" id="UP000663862">
    <property type="component" value="Unassembled WGS sequence"/>
</dbReference>
<comment type="caution">
    <text evidence="2">The sequence shown here is derived from an EMBL/GenBank/DDBJ whole genome shotgun (WGS) entry which is preliminary data.</text>
</comment>
<protein>
    <recommendedName>
        <fullName evidence="1">Tc1-like transposase DDE domain-containing protein</fullName>
    </recommendedName>
</protein>
<gene>
    <name evidence="3" type="ORF">QYT958_LOCUS25808</name>
    <name evidence="2" type="ORF">TSG867_LOCUS26221</name>
</gene>
<dbReference type="Pfam" id="PF13358">
    <property type="entry name" value="DDE_3"/>
    <property type="match status" value="1"/>
</dbReference>
<dbReference type="InterPro" id="IPR036397">
    <property type="entry name" value="RNaseH_sf"/>
</dbReference>
<organism evidence="2 4">
    <name type="scientific">Rotaria socialis</name>
    <dbReference type="NCBI Taxonomy" id="392032"/>
    <lineage>
        <taxon>Eukaryota</taxon>
        <taxon>Metazoa</taxon>
        <taxon>Spiralia</taxon>
        <taxon>Gnathifera</taxon>
        <taxon>Rotifera</taxon>
        <taxon>Eurotatoria</taxon>
        <taxon>Bdelloidea</taxon>
        <taxon>Philodinida</taxon>
        <taxon>Philodinidae</taxon>
        <taxon>Rotaria</taxon>
    </lineage>
</organism>
<proteinExistence type="predicted"/>
<sequence length="155" mass="17246">MGKTPIDTFIRAQAVALHGADLNQVEISKQLKVSRCCQTNVGDGGKIGIWDGISGFGTTAAKIYMENMNGHLNCDVLQHELKQLITEIPNKTEMFFQQDLAPWHTSDTVKKKIAKVKLNVLDWAPKSSDLNPIEMLWPILDKTLASKPIYARQGL</sequence>